<gene>
    <name evidence="1" type="ORF">NE237_029302</name>
</gene>
<accession>A0A9Q0GS14</accession>
<dbReference type="GO" id="GO:0030119">
    <property type="term" value="C:AP-type membrane coat adaptor complex"/>
    <property type="evidence" value="ECO:0007669"/>
    <property type="project" value="TreeGrafter"/>
</dbReference>
<sequence>MGKIQGTVLIQSLMRHGMQLSIGPNENLGEELPGISPSQPSSSFFCAQYLQPFRDLKKSRNISSYVHIEKSFCLLTLGIGSENPGYLEGIRDSQTPVDVRDVEGSSEIQNISETKGINQPQEPLCEMDLKVSKILAIRRKHFSCILDFRHMPGLKIQIPYALRAMYATILNFSSSSPYGSIPSLHISFLLGEPLKNNYTSASKNCLDIVPIENGPVEQEITLLFPNKPYVISNMQNIRKSQTSKPRYNNWWQLKTVAKKFQTTKGTLML</sequence>
<dbReference type="EMBL" id="JAMYWD010000012">
    <property type="protein sequence ID" value="KAJ4952470.1"/>
    <property type="molecule type" value="Genomic_DNA"/>
</dbReference>
<evidence type="ECO:0000313" key="2">
    <source>
        <dbReference type="Proteomes" id="UP001141806"/>
    </source>
</evidence>
<dbReference type="Proteomes" id="UP001141806">
    <property type="component" value="Unassembled WGS sequence"/>
</dbReference>
<evidence type="ECO:0000313" key="1">
    <source>
        <dbReference type="EMBL" id="KAJ4952470.1"/>
    </source>
</evidence>
<proteinExistence type="predicted"/>
<protein>
    <submittedName>
        <fullName evidence="1">Uncharacterized protein</fullName>
    </submittedName>
</protein>
<keyword evidence="2" id="KW-1185">Reference proteome</keyword>
<reference evidence="1" key="1">
    <citation type="journal article" date="2023" name="Plant J.">
        <title>The genome of the king protea, Protea cynaroides.</title>
        <authorList>
            <person name="Chang J."/>
            <person name="Duong T.A."/>
            <person name="Schoeman C."/>
            <person name="Ma X."/>
            <person name="Roodt D."/>
            <person name="Barker N."/>
            <person name="Li Z."/>
            <person name="Van de Peer Y."/>
            <person name="Mizrachi E."/>
        </authorList>
    </citation>
    <scope>NUCLEOTIDE SEQUENCE</scope>
    <source>
        <tissue evidence="1">Young leaves</tissue>
    </source>
</reference>
<dbReference type="PANTHER" id="PTHR34033">
    <property type="entry name" value="AP-5 COMPLEX SUBUNIT BETA-1"/>
    <property type="match status" value="1"/>
</dbReference>
<dbReference type="GO" id="GO:0016197">
    <property type="term" value="P:endosomal transport"/>
    <property type="evidence" value="ECO:0007669"/>
    <property type="project" value="InterPro"/>
</dbReference>
<dbReference type="AlphaFoldDB" id="A0A9Q0GS14"/>
<comment type="caution">
    <text evidence="1">The sequence shown here is derived from an EMBL/GenBank/DDBJ whole genome shotgun (WGS) entry which is preliminary data.</text>
</comment>
<dbReference type="InterPro" id="IPR038741">
    <property type="entry name" value="AP5B1"/>
</dbReference>
<name>A0A9Q0GS14_9MAGN</name>
<organism evidence="1 2">
    <name type="scientific">Protea cynaroides</name>
    <dbReference type="NCBI Taxonomy" id="273540"/>
    <lineage>
        <taxon>Eukaryota</taxon>
        <taxon>Viridiplantae</taxon>
        <taxon>Streptophyta</taxon>
        <taxon>Embryophyta</taxon>
        <taxon>Tracheophyta</taxon>
        <taxon>Spermatophyta</taxon>
        <taxon>Magnoliopsida</taxon>
        <taxon>Proteales</taxon>
        <taxon>Proteaceae</taxon>
        <taxon>Protea</taxon>
    </lineage>
</organism>
<dbReference type="PANTHER" id="PTHR34033:SF1">
    <property type="entry name" value="AP-5 COMPLEX SUBUNIT BETA-1"/>
    <property type="match status" value="1"/>
</dbReference>